<sequence length="416" mass="43373">MVSPLSLAPAPSGHHGSLSLRKAAFYVLVFSYLGSGIPGVSADGSVIEELLHDMEQALGISTSSDAVAPSTSIASSTQDASLSATGSSSASLSVSPSSSESTSSSALPSGTNLDQAATSVSLTATTAVLPTPSSAPQNSSASSGNLTQTPAVFAHVIVGNTYNYTAANWLQGLSAATFGTLLNACILCLQPADITLAASKGIDAFALNVGSDNWEPSQVANAYAAAGQYNRVRPKPDLVTTNGTDITNSTNGTNSTAPSPFKLFLSFDMGSLPCSQPTDVQLLQTYIKTYANNTNQMTYNGRMLVSTFAGESCTFGASSLNQAWVNAVKPTNSSLPSVWFVPSFFIDPSTFPGLPVIDGAFHWNSAWPMGNYNVTFAPDLSYINNLGNRTYMASVAPWFFTVRPPLNTALPLQQRP</sequence>
<dbReference type="EMBL" id="JANSHE010003723">
    <property type="protein sequence ID" value="KAJ2984799.1"/>
    <property type="molecule type" value="Genomic_DNA"/>
</dbReference>
<reference evidence="1" key="1">
    <citation type="submission" date="2022-08" db="EMBL/GenBank/DDBJ databases">
        <title>Genome Sequence of Pycnoporus sanguineus.</title>
        <authorList>
            <person name="Buettner E."/>
        </authorList>
    </citation>
    <scope>NUCLEOTIDE SEQUENCE</scope>
    <source>
        <strain evidence="1">CG-C14</strain>
    </source>
</reference>
<name>A0ACC1NZJ8_9APHY</name>
<dbReference type="Proteomes" id="UP001144978">
    <property type="component" value="Unassembled WGS sequence"/>
</dbReference>
<proteinExistence type="predicted"/>
<accession>A0ACC1NZJ8</accession>
<evidence type="ECO:0000313" key="2">
    <source>
        <dbReference type="Proteomes" id="UP001144978"/>
    </source>
</evidence>
<protein>
    <submittedName>
        <fullName evidence="1">Uncharacterized protein</fullName>
    </submittedName>
</protein>
<comment type="caution">
    <text evidence="1">The sequence shown here is derived from an EMBL/GenBank/DDBJ whole genome shotgun (WGS) entry which is preliminary data.</text>
</comment>
<keyword evidence="2" id="KW-1185">Reference proteome</keyword>
<gene>
    <name evidence="1" type="ORF">NUW54_g10372</name>
</gene>
<organism evidence="1 2">
    <name type="scientific">Trametes sanguinea</name>
    <dbReference type="NCBI Taxonomy" id="158606"/>
    <lineage>
        <taxon>Eukaryota</taxon>
        <taxon>Fungi</taxon>
        <taxon>Dikarya</taxon>
        <taxon>Basidiomycota</taxon>
        <taxon>Agaricomycotina</taxon>
        <taxon>Agaricomycetes</taxon>
        <taxon>Polyporales</taxon>
        <taxon>Polyporaceae</taxon>
        <taxon>Trametes</taxon>
    </lineage>
</organism>
<evidence type="ECO:0000313" key="1">
    <source>
        <dbReference type="EMBL" id="KAJ2984799.1"/>
    </source>
</evidence>